<evidence type="ECO:0000256" key="1">
    <source>
        <dbReference type="SAM" id="Phobius"/>
    </source>
</evidence>
<proteinExistence type="predicted"/>
<protein>
    <submittedName>
        <fullName evidence="3">Predicted secreted protein</fullName>
    </submittedName>
</protein>
<feature type="transmembrane region" description="Helical" evidence="1">
    <location>
        <begin position="55"/>
        <end position="78"/>
    </location>
</feature>
<dbReference type="Pfam" id="PF07330">
    <property type="entry name" value="DUF1467"/>
    <property type="match status" value="1"/>
</dbReference>
<evidence type="ECO:0000313" key="2">
    <source>
        <dbReference type="EMBL" id="GHE02216.1"/>
    </source>
</evidence>
<accession>A0AAN4URG5</accession>
<dbReference type="Proteomes" id="UP000634647">
    <property type="component" value="Unassembled WGS sequence"/>
</dbReference>
<dbReference type="AlphaFoldDB" id="A0AAN4URG5"/>
<keyword evidence="1" id="KW-0472">Membrane</keyword>
<reference evidence="3 4" key="2">
    <citation type="submission" date="2016-10" db="EMBL/GenBank/DDBJ databases">
        <authorList>
            <person name="Varghese N."/>
            <person name="Submissions S."/>
        </authorList>
    </citation>
    <scope>NUCLEOTIDE SEQUENCE [LARGE SCALE GENOMIC DNA]</scope>
    <source>
        <strain evidence="3 4">DSM 24802</strain>
    </source>
</reference>
<dbReference type="InterPro" id="IPR009935">
    <property type="entry name" value="DUF1467"/>
</dbReference>
<keyword evidence="4" id="KW-1185">Reference proteome</keyword>
<evidence type="ECO:0000313" key="4">
    <source>
        <dbReference type="Proteomes" id="UP000199541"/>
    </source>
</evidence>
<feature type="transmembrane region" description="Helical" evidence="1">
    <location>
        <begin position="6"/>
        <end position="24"/>
    </location>
</feature>
<sequence length="93" mass="9924">MDLASGVLVFALIWVVVFLVAVQIRPHTQDDAGEITPGTPASAPKSFDMKRKLRVTTLVAVVIWAAVAWVITSGVVTLDDLDIVKRFGPGAGH</sequence>
<organism evidence="2 5">
    <name type="scientific">Allgaiera indica</name>
    <dbReference type="NCBI Taxonomy" id="765699"/>
    <lineage>
        <taxon>Bacteria</taxon>
        <taxon>Pseudomonadati</taxon>
        <taxon>Pseudomonadota</taxon>
        <taxon>Alphaproteobacteria</taxon>
        <taxon>Rhodobacterales</taxon>
        <taxon>Paracoccaceae</taxon>
        <taxon>Allgaiera</taxon>
    </lineage>
</organism>
<dbReference type="EMBL" id="BNAB01000008">
    <property type="protein sequence ID" value="GHE02216.1"/>
    <property type="molecule type" value="Genomic_DNA"/>
</dbReference>
<evidence type="ECO:0000313" key="5">
    <source>
        <dbReference type="Proteomes" id="UP000634647"/>
    </source>
</evidence>
<dbReference type="EMBL" id="FNOB01000009">
    <property type="protein sequence ID" value="SDX06785.1"/>
    <property type="molecule type" value="Genomic_DNA"/>
</dbReference>
<gene>
    <name evidence="2" type="ORF">GCM10008024_20940</name>
    <name evidence="3" type="ORF">SAMN05444006_109148</name>
</gene>
<evidence type="ECO:0000313" key="3">
    <source>
        <dbReference type="EMBL" id="SDX06785.1"/>
    </source>
</evidence>
<keyword evidence="1" id="KW-0812">Transmembrane</keyword>
<keyword evidence="1" id="KW-1133">Transmembrane helix</keyword>
<reference evidence="2" key="3">
    <citation type="submission" date="2023-06" db="EMBL/GenBank/DDBJ databases">
        <authorList>
            <person name="Sun Q."/>
            <person name="Zhou Y."/>
        </authorList>
    </citation>
    <scope>NUCLEOTIDE SEQUENCE</scope>
    <source>
        <strain evidence="2">CGMCC 1.10859</strain>
    </source>
</reference>
<comment type="caution">
    <text evidence="2">The sequence shown here is derived from an EMBL/GenBank/DDBJ whole genome shotgun (WGS) entry which is preliminary data.</text>
</comment>
<reference evidence="2" key="1">
    <citation type="journal article" date="2014" name="Int. J. Syst. Evol. Microbiol.">
        <title>Complete genome sequence of Corynebacterium casei LMG S-19264T (=DSM 44701T), isolated from a smear-ripened cheese.</title>
        <authorList>
            <consortium name="US DOE Joint Genome Institute (JGI-PGF)"/>
            <person name="Walter F."/>
            <person name="Albersmeier A."/>
            <person name="Kalinowski J."/>
            <person name="Ruckert C."/>
        </authorList>
    </citation>
    <scope>NUCLEOTIDE SEQUENCE</scope>
    <source>
        <strain evidence="2">CGMCC 1.10859</strain>
    </source>
</reference>
<name>A0AAN4URG5_9RHOB</name>
<dbReference type="Proteomes" id="UP000199541">
    <property type="component" value="Unassembled WGS sequence"/>
</dbReference>
<dbReference type="RefSeq" id="WP_035845478.1">
    <property type="nucleotide sequence ID" value="NZ_BNAB01000008.1"/>
</dbReference>